<dbReference type="GO" id="GO:0006915">
    <property type="term" value="P:apoptotic process"/>
    <property type="evidence" value="ECO:0007669"/>
    <property type="project" value="InterPro"/>
</dbReference>
<keyword evidence="3" id="KW-1133">Transmembrane helix</keyword>
<evidence type="ECO:0000259" key="4">
    <source>
        <dbReference type="Pfam" id="PF02893"/>
    </source>
</evidence>
<feature type="transmembrane region" description="Helical" evidence="3">
    <location>
        <begin position="93"/>
        <end position="113"/>
    </location>
</feature>
<comment type="caution">
    <text evidence="6">The sequence shown here is derived from an EMBL/GenBank/DDBJ whole genome shotgun (WGS) entry which is preliminary data.</text>
</comment>
<feature type="domain" description="GRAM" evidence="4">
    <location>
        <begin position="305"/>
        <end position="398"/>
    </location>
</feature>
<dbReference type="Pfam" id="PF08372">
    <property type="entry name" value="PRT_C"/>
    <property type="match status" value="1"/>
</dbReference>
<dbReference type="PANTHER" id="PTHR37402">
    <property type="entry name" value="GRAM DOMAIN-CONTAINING PROTEIN 4"/>
    <property type="match status" value="1"/>
</dbReference>
<dbReference type="InterPro" id="IPR004182">
    <property type="entry name" value="GRAM"/>
</dbReference>
<evidence type="ECO:0000256" key="1">
    <source>
        <dbReference type="ARBA" id="ARBA00022737"/>
    </source>
</evidence>
<organism evidence="6 7">
    <name type="scientific">Holothuria leucospilota</name>
    <name type="common">Black long sea cucumber</name>
    <name type="synonym">Mertensiothuria leucospilota</name>
    <dbReference type="NCBI Taxonomy" id="206669"/>
    <lineage>
        <taxon>Eukaryota</taxon>
        <taxon>Metazoa</taxon>
        <taxon>Echinodermata</taxon>
        <taxon>Eleutherozoa</taxon>
        <taxon>Echinozoa</taxon>
        <taxon>Holothuroidea</taxon>
        <taxon>Aspidochirotacea</taxon>
        <taxon>Aspidochirotida</taxon>
        <taxon>Holothuriidae</taxon>
        <taxon>Holothuria</taxon>
    </lineage>
</organism>
<evidence type="ECO:0000256" key="2">
    <source>
        <dbReference type="SAM" id="MobiDB-lite"/>
    </source>
</evidence>
<dbReference type="AlphaFoldDB" id="A0A9Q1HE96"/>
<dbReference type="InterPro" id="IPR013583">
    <property type="entry name" value="MCTP_C"/>
</dbReference>
<evidence type="ECO:0000313" key="7">
    <source>
        <dbReference type="Proteomes" id="UP001152320"/>
    </source>
</evidence>
<dbReference type="InterPro" id="IPR011993">
    <property type="entry name" value="PH-like_dom_sf"/>
</dbReference>
<proteinExistence type="predicted"/>
<sequence>MKSRYQQWKLTTIEKMLDLLSDFSEEPEDEETEESDEGEELSVKRLKGNIKRFQAGYRPVVSYIKAVGILLSWKSPSMTFLAFSIYMYCAWKGWLITLFLGLTIWLLGSTYFISRGWNIQLTLLPYHLVEVTGDDNQSLSITDKYKLVFHIARKVQNWLGYLADQLEKLYNMIYWGNPEATGKLMKGIIFAFVMSICLPERWLFFFFACAVGWKLFILNALYNKFPRFKAKYDSVSNFFRSLPTHNELEINRLSEERTEYIAVPPIVDTEELRDPVTDEKLPAFCETFGLPATEYPKPGWEGGKRCTLIDKEKHLTMAFRHGRMYLTNSNICFGTSRIHSRKRNLVLSLKNINSVEKAKPFQFIPGHGMSIQISLFASDKPLLFSGLVYRDEVCREIREAVDEARRKVSEETDSGAAAPTNAGEEPSTSVGRGETDIFT</sequence>
<dbReference type="Proteomes" id="UP001152320">
    <property type="component" value="Chromosome 2"/>
</dbReference>
<dbReference type="OrthoDB" id="1708389at2759"/>
<keyword evidence="3" id="KW-0472">Membrane</keyword>
<dbReference type="EMBL" id="JAIZAY010000002">
    <property type="protein sequence ID" value="KAJ8046377.1"/>
    <property type="molecule type" value="Genomic_DNA"/>
</dbReference>
<evidence type="ECO:0000313" key="6">
    <source>
        <dbReference type="EMBL" id="KAJ8046377.1"/>
    </source>
</evidence>
<keyword evidence="3" id="KW-0812">Transmembrane</keyword>
<accession>A0A9Q1HE96</accession>
<evidence type="ECO:0000259" key="5">
    <source>
        <dbReference type="Pfam" id="PF08372"/>
    </source>
</evidence>
<reference evidence="6" key="1">
    <citation type="submission" date="2021-10" db="EMBL/GenBank/DDBJ databases">
        <title>Tropical sea cucumber genome reveals ecological adaptation and Cuvierian tubules defense mechanism.</title>
        <authorList>
            <person name="Chen T."/>
        </authorList>
    </citation>
    <scope>NUCLEOTIDE SEQUENCE</scope>
    <source>
        <strain evidence="6">Nanhai2018</strain>
        <tissue evidence="6">Muscle</tissue>
    </source>
</reference>
<feature type="region of interest" description="Disordered" evidence="2">
    <location>
        <begin position="404"/>
        <end position="439"/>
    </location>
</feature>
<dbReference type="GO" id="GO:0034164">
    <property type="term" value="P:negative regulation of toll-like receptor 9 signaling pathway"/>
    <property type="evidence" value="ECO:0007669"/>
    <property type="project" value="TreeGrafter"/>
</dbReference>
<feature type="transmembrane region" description="Helical" evidence="3">
    <location>
        <begin position="202"/>
        <end position="222"/>
    </location>
</feature>
<keyword evidence="7" id="KW-1185">Reference proteome</keyword>
<dbReference type="InterPro" id="IPR037847">
    <property type="entry name" value="GRAMDC4"/>
</dbReference>
<dbReference type="Pfam" id="PF02893">
    <property type="entry name" value="GRAM"/>
    <property type="match status" value="1"/>
</dbReference>
<gene>
    <name evidence="6" type="ORF">HOLleu_05027</name>
</gene>
<feature type="transmembrane region" description="Helical" evidence="3">
    <location>
        <begin position="55"/>
        <end position="73"/>
    </location>
</feature>
<name>A0A9Q1HE96_HOLLE</name>
<keyword evidence="1" id="KW-0677">Repeat</keyword>
<dbReference type="PANTHER" id="PTHR37402:SF1">
    <property type="entry name" value="GRAM DOMAIN-CONTAINING PROTEIN 4"/>
    <property type="match status" value="1"/>
</dbReference>
<dbReference type="Gene3D" id="2.30.29.30">
    <property type="entry name" value="Pleckstrin-homology domain (PH domain)/Phosphotyrosine-binding domain (PTB)"/>
    <property type="match status" value="1"/>
</dbReference>
<protein>
    <submittedName>
        <fullName evidence="6">GRAM domain-containing protein 4</fullName>
    </submittedName>
</protein>
<feature type="domain" description="Multiple C2" evidence="5">
    <location>
        <begin position="144"/>
        <end position="246"/>
    </location>
</feature>
<evidence type="ECO:0000256" key="3">
    <source>
        <dbReference type="SAM" id="Phobius"/>
    </source>
</evidence>